<dbReference type="AlphaFoldDB" id="A0A1Y1M834"/>
<proteinExistence type="predicted"/>
<sequence length="176" mass="19510">MAELDCSLFQDTRHHCFEPWVPRRLLLPTILKDPPQHLSCWLPRHVSRAISDPCHGGQWTYPVGNVDHRQCQGSSKATCPRLRGVGLLWVRALHDCTRVHLLRQPPSGVPFVTVLCRPNLVPHDSTYMCPKGIPGRASSPEAVWGLGAACVYPANIQSPRQDGKRARTNGRATGEG</sequence>
<name>A0A1Y1M834_PHOPY</name>
<evidence type="ECO:0000313" key="1">
    <source>
        <dbReference type="EMBL" id="JAV81854.1"/>
    </source>
</evidence>
<accession>A0A1Y1M834</accession>
<organism evidence="1">
    <name type="scientific">Photinus pyralis</name>
    <name type="common">Common eastern firefly</name>
    <name type="synonym">Lampyris pyralis</name>
    <dbReference type="NCBI Taxonomy" id="7054"/>
    <lineage>
        <taxon>Eukaryota</taxon>
        <taxon>Metazoa</taxon>
        <taxon>Ecdysozoa</taxon>
        <taxon>Arthropoda</taxon>
        <taxon>Hexapoda</taxon>
        <taxon>Insecta</taxon>
        <taxon>Pterygota</taxon>
        <taxon>Neoptera</taxon>
        <taxon>Endopterygota</taxon>
        <taxon>Coleoptera</taxon>
        <taxon>Polyphaga</taxon>
        <taxon>Elateriformia</taxon>
        <taxon>Elateroidea</taxon>
        <taxon>Lampyridae</taxon>
        <taxon>Lampyrinae</taxon>
        <taxon>Photinus</taxon>
    </lineage>
</organism>
<reference evidence="1" key="1">
    <citation type="journal article" date="2016" name="Sci. Rep.">
        <title>Molecular characterization of firefly nuptial gifts: a multi-omics approach sheds light on postcopulatory sexual selection.</title>
        <authorList>
            <person name="Al-Wathiqui N."/>
            <person name="Fallon T.R."/>
            <person name="South A."/>
            <person name="Weng J.K."/>
            <person name="Lewis S.M."/>
        </authorList>
    </citation>
    <scope>NUCLEOTIDE SEQUENCE</scope>
</reference>
<protein>
    <submittedName>
        <fullName evidence="1">Uncharacterized protein</fullName>
    </submittedName>
</protein>
<dbReference type="EMBL" id="GEZM01037903">
    <property type="protein sequence ID" value="JAV81854.1"/>
    <property type="molecule type" value="Transcribed_RNA"/>
</dbReference>